<dbReference type="EMBL" id="JANBVB010002307">
    <property type="protein sequence ID" value="KAJ2886708.1"/>
    <property type="molecule type" value="Genomic_DNA"/>
</dbReference>
<keyword evidence="2" id="KW-1185">Reference proteome</keyword>
<evidence type="ECO:0000313" key="1">
    <source>
        <dbReference type="EMBL" id="KAJ2886708.1"/>
    </source>
</evidence>
<reference evidence="1" key="1">
    <citation type="submission" date="2022-07" db="EMBL/GenBank/DDBJ databases">
        <title>Phylogenomic reconstructions and comparative analyses of Kickxellomycotina fungi.</title>
        <authorList>
            <person name="Reynolds N.K."/>
            <person name="Stajich J.E."/>
            <person name="Barry K."/>
            <person name="Grigoriev I.V."/>
            <person name="Crous P."/>
            <person name="Smith M.E."/>
        </authorList>
    </citation>
    <scope>NUCLEOTIDE SEQUENCE</scope>
    <source>
        <strain evidence="1">CBS 190363</strain>
    </source>
</reference>
<comment type="caution">
    <text evidence="1">The sequence shown here is derived from an EMBL/GenBank/DDBJ whole genome shotgun (WGS) entry which is preliminary data.</text>
</comment>
<evidence type="ECO:0000313" key="2">
    <source>
        <dbReference type="Proteomes" id="UP001139981"/>
    </source>
</evidence>
<name>A0ACC1LWC5_9FUNG</name>
<gene>
    <name evidence="1" type="ORF">IWW38_005209</name>
</gene>
<organism evidence="1 2">
    <name type="scientific">Coemansia aciculifera</name>
    <dbReference type="NCBI Taxonomy" id="417176"/>
    <lineage>
        <taxon>Eukaryota</taxon>
        <taxon>Fungi</taxon>
        <taxon>Fungi incertae sedis</taxon>
        <taxon>Zoopagomycota</taxon>
        <taxon>Kickxellomycotina</taxon>
        <taxon>Kickxellomycetes</taxon>
        <taxon>Kickxellales</taxon>
        <taxon>Kickxellaceae</taxon>
        <taxon>Coemansia</taxon>
    </lineage>
</organism>
<sequence length="108" mass="11577">MTTEDIGSPEVMAKLWDQYVCQPSKADGRVLPDGQQAVALAQDDIVKAGFKANTQQAVDNNLFGAPAFTTEDGDMYWGNDRLAEALMHVQDASAPKTGFCGIGKQANL</sequence>
<protein>
    <submittedName>
        <fullName evidence="1">Uncharacterized protein</fullName>
    </submittedName>
</protein>
<dbReference type="Proteomes" id="UP001139981">
    <property type="component" value="Unassembled WGS sequence"/>
</dbReference>
<proteinExistence type="predicted"/>
<accession>A0ACC1LWC5</accession>